<reference evidence="10" key="3">
    <citation type="submission" date="2015-08" db="EMBL/GenBank/DDBJ databases">
        <title>Draft Genome Sequence of a Heterotrophic Facultative Anaerobic Bacterium Ardenticatena maritima Strain 110S.</title>
        <authorList>
            <person name="Kawaichi S."/>
            <person name="Yoshida T."/>
            <person name="Sako Y."/>
            <person name="Nakamura R."/>
        </authorList>
    </citation>
    <scope>NUCLEOTIDE SEQUENCE [LARGE SCALE GENOMIC DNA]</scope>
    <source>
        <strain evidence="10">110S</strain>
    </source>
</reference>
<comment type="similarity">
    <text evidence="2">Belongs to the DsbD family.</text>
</comment>
<name>A0A0M9UBJ4_9CHLR</name>
<dbReference type="GO" id="GO:0016020">
    <property type="term" value="C:membrane"/>
    <property type="evidence" value="ECO:0007669"/>
    <property type="project" value="UniProtKB-SubCell"/>
</dbReference>
<evidence type="ECO:0000313" key="8">
    <source>
        <dbReference type="EMBL" id="GAP61948.1"/>
    </source>
</evidence>
<evidence type="ECO:0000256" key="6">
    <source>
        <dbReference type="SAM" id="Phobius"/>
    </source>
</evidence>
<dbReference type="InParanoid" id="A0A0M9UBJ4"/>
<dbReference type="PANTHER" id="PTHR31272:SF9">
    <property type="entry name" value="BLL1027 PROTEIN"/>
    <property type="match status" value="1"/>
</dbReference>
<dbReference type="PANTHER" id="PTHR31272">
    <property type="entry name" value="CYTOCHROME C-TYPE BIOGENESIS PROTEIN HI_1454-RELATED"/>
    <property type="match status" value="1"/>
</dbReference>
<evidence type="ECO:0000313" key="9">
    <source>
        <dbReference type="EMBL" id="KPL89326.1"/>
    </source>
</evidence>
<keyword evidence="4 6" id="KW-1133">Transmembrane helix</keyword>
<comment type="caution">
    <text evidence="8">The sequence shown here is derived from an EMBL/GenBank/DDBJ whole genome shotgun (WGS) entry which is preliminary data.</text>
</comment>
<evidence type="ECO:0000256" key="3">
    <source>
        <dbReference type="ARBA" id="ARBA00022692"/>
    </source>
</evidence>
<evidence type="ECO:0000256" key="2">
    <source>
        <dbReference type="ARBA" id="ARBA00006143"/>
    </source>
</evidence>
<dbReference type="EMBL" id="LGKN01000003">
    <property type="protein sequence ID" value="KPL89326.1"/>
    <property type="molecule type" value="Genomic_DNA"/>
</dbReference>
<dbReference type="GO" id="GO:0017004">
    <property type="term" value="P:cytochrome complex assembly"/>
    <property type="evidence" value="ECO:0007669"/>
    <property type="project" value="InterPro"/>
</dbReference>
<feature type="transmembrane region" description="Helical" evidence="6">
    <location>
        <begin position="195"/>
        <end position="212"/>
    </location>
</feature>
<dbReference type="Pfam" id="PF02683">
    <property type="entry name" value="DsbD_TM"/>
    <property type="match status" value="1"/>
</dbReference>
<organism evidence="8 10">
    <name type="scientific">Ardenticatena maritima</name>
    <dbReference type="NCBI Taxonomy" id="872965"/>
    <lineage>
        <taxon>Bacteria</taxon>
        <taxon>Bacillati</taxon>
        <taxon>Chloroflexota</taxon>
        <taxon>Ardenticatenia</taxon>
        <taxon>Ardenticatenales</taxon>
        <taxon>Ardenticatenaceae</taxon>
        <taxon>Ardenticatena</taxon>
    </lineage>
</organism>
<evidence type="ECO:0000259" key="7">
    <source>
        <dbReference type="Pfam" id="PF02683"/>
    </source>
</evidence>
<evidence type="ECO:0000313" key="11">
    <source>
        <dbReference type="Proteomes" id="UP000050502"/>
    </source>
</evidence>
<feature type="transmembrane region" description="Helical" evidence="6">
    <location>
        <begin position="117"/>
        <end position="144"/>
    </location>
</feature>
<keyword evidence="5 6" id="KW-0472">Membrane</keyword>
<dbReference type="InterPro" id="IPR003834">
    <property type="entry name" value="Cyt_c_assmbl_TM_dom"/>
</dbReference>
<comment type="subcellular location">
    <subcellularLocation>
        <location evidence="1">Membrane</location>
        <topology evidence="1">Multi-pass membrane protein</topology>
    </subcellularLocation>
</comment>
<protein>
    <submittedName>
        <fullName evidence="8">Cytochrome c-type biogenesis protein</fullName>
    </submittedName>
</protein>
<keyword evidence="10" id="KW-1185">Reference proteome</keyword>
<dbReference type="InterPro" id="IPR051790">
    <property type="entry name" value="Cytochrome_c-biogenesis_DsbD"/>
</dbReference>
<dbReference type="EMBL" id="BBZA01000022">
    <property type="protein sequence ID" value="GAP61948.1"/>
    <property type="molecule type" value="Genomic_DNA"/>
</dbReference>
<keyword evidence="3 6" id="KW-0812">Transmembrane</keyword>
<evidence type="ECO:0000256" key="4">
    <source>
        <dbReference type="ARBA" id="ARBA00022989"/>
    </source>
</evidence>
<dbReference type="PATRIC" id="fig|872965.6.peg.415"/>
<feature type="transmembrane region" description="Helical" evidence="6">
    <location>
        <begin position="76"/>
        <end position="97"/>
    </location>
</feature>
<proteinExistence type="inferred from homology"/>
<dbReference type="AlphaFoldDB" id="A0A0M9UBJ4"/>
<dbReference type="Proteomes" id="UP000037784">
    <property type="component" value="Unassembled WGS sequence"/>
</dbReference>
<feature type="transmembrane region" description="Helical" evidence="6">
    <location>
        <begin position="46"/>
        <end position="69"/>
    </location>
</feature>
<evidence type="ECO:0000313" key="10">
    <source>
        <dbReference type="Proteomes" id="UP000037784"/>
    </source>
</evidence>
<dbReference type="OrthoDB" id="166984at2"/>
<reference evidence="8 10" key="1">
    <citation type="journal article" date="2015" name="Genome Announc.">
        <title>Draft Genome Sequence of a Heterotrophic Facultative Anaerobic Thermophilic Bacterium, Ardenticatena maritima Strain 110ST.</title>
        <authorList>
            <person name="Kawaichi S."/>
            <person name="Yoshida T."/>
            <person name="Sako Y."/>
            <person name="Nakamura R."/>
        </authorList>
    </citation>
    <scope>NUCLEOTIDE SEQUENCE [LARGE SCALE GENOMIC DNA]</scope>
    <source>
        <strain evidence="8 10">110S</strain>
    </source>
</reference>
<feature type="transmembrane region" description="Helical" evidence="6">
    <location>
        <begin position="156"/>
        <end position="175"/>
    </location>
</feature>
<sequence>MAEFLAAFSTGLLATISPCVLPLYPGFLAYLGGHGREGRQPANTFVLGIFVLLGVLSMMIALGALIAALQVSVGRALVFITPLAYVVLIVLGALLLTGRNVFSWVATIQVPVLRNPYASAFVYGVLYGPIALPCSGPLLVSIFALSLTVGEFVRQLALFGIFGLGFGLPLLVLAALGRARQRQMIGFLVRYERPFQYISGVLLIAIGLFGFWESRDALALYLGW</sequence>
<dbReference type="STRING" id="872965.SE16_02345"/>
<dbReference type="Proteomes" id="UP000050502">
    <property type="component" value="Unassembled WGS sequence"/>
</dbReference>
<accession>A0A0M9UBJ4</accession>
<evidence type="ECO:0000256" key="1">
    <source>
        <dbReference type="ARBA" id="ARBA00004141"/>
    </source>
</evidence>
<reference evidence="9 11" key="2">
    <citation type="submission" date="2015-07" db="EMBL/GenBank/DDBJ databases">
        <title>Whole genome sequence of Ardenticatena maritima DSM 23922.</title>
        <authorList>
            <person name="Hemp J."/>
            <person name="Ward L.M."/>
            <person name="Pace L.A."/>
            <person name="Fischer W.W."/>
        </authorList>
    </citation>
    <scope>NUCLEOTIDE SEQUENCE [LARGE SCALE GENOMIC DNA]</scope>
    <source>
        <strain evidence="9 11">110S</strain>
    </source>
</reference>
<gene>
    <name evidence="8" type="primary">ccdA</name>
    <name evidence="8" type="ORF">ARMA_0371</name>
    <name evidence="9" type="ORF">SE16_02345</name>
</gene>
<feature type="domain" description="Cytochrome C biogenesis protein transmembrane" evidence="7">
    <location>
        <begin position="5"/>
        <end position="182"/>
    </location>
</feature>
<evidence type="ECO:0000256" key="5">
    <source>
        <dbReference type="ARBA" id="ARBA00023136"/>
    </source>
</evidence>
<dbReference type="RefSeq" id="WP_054491878.1">
    <property type="nucleotide sequence ID" value="NZ_BBZA01000022.1"/>
</dbReference>